<dbReference type="GO" id="GO:0016301">
    <property type="term" value="F:kinase activity"/>
    <property type="evidence" value="ECO:0007669"/>
    <property type="project" value="UniProtKB-KW"/>
</dbReference>
<accession>A0A972J9I7</accession>
<comment type="caution">
    <text evidence="1">The sequence shown here is derived from an EMBL/GenBank/DDBJ whole genome shotgun (WGS) entry which is preliminary data.</text>
</comment>
<gene>
    <name evidence="1" type="ORF">GPA21_08485</name>
</gene>
<reference evidence="1" key="1">
    <citation type="submission" date="2019-12" db="EMBL/GenBank/DDBJ databases">
        <title>Comparative genomics gives insights into the taxonomy of the Azoarcus-Aromatoleum group and reveals separate origins of nif in the plant-associated Azoarcus and non-plant-associated Aromatoleum sub-groups.</title>
        <authorList>
            <person name="Lafos M."/>
            <person name="Maluk M."/>
            <person name="Batista M."/>
            <person name="Junghare M."/>
            <person name="Carmona M."/>
            <person name="Faoro H."/>
            <person name="Cruz L.M."/>
            <person name="Battistoni F."/>
            <person name="De Souza E."/>
            <person name="Pedrosa F."/>
            <person name="Chen W.-M."/>
            <person name="Poole P.S."/>
            <person name="Dixon R.A."/>
            <person name="James E.K."/>
        </authorList>
    </citation>
    <scope>NUCLEOTIDE SEQUENCE</scope>
    <source>
        <strain evidence="1">NSC3</strain>
    </source>
</reference>
<dbReference type="AlphaFoldDB" id="A0A972J9I7"/>
<protein>
    <submittedName>
        <fullName evidence="1">Uridylate kinase</fullName>
    </submittedName>
</protein>
<keyword evidence="1" id="KW-0418">Kinase</keyword>
<keyword evidence="1" id="KW-0808">Transferase</keyword>
<dbReference type="EMBL" id="WTVM01000039">
    <property type="protein sequence ID" value="NMG03010.1"/>
    <property type="molecule type" value="Genomic_DNA"/>
</dbReference>
<proteinExistence type="predicted"/>
<sequence length="89" mass="10146">MFITPTQDFEQQLGACINAMSQDDAIGQTLVFERTSGTLHMRHIATLDLIDTDIGRYEMVVFDGGSTSGDSWKHIFFPRQREHCFVYEA</sequence>
<organism evidence="1 2">
    <name type="scientific">Azoarcus taiwanensis</name>
    <dbReference type="NCBI Taxonomy" id="666964"/>
    <lineage>
        <taxon>Bacteria</taxon>
        <taxon>Pseudomonadati</taxon>
        <taxon>Pseudomonadota</taxon>
        <taxon>Betaproteobacteria</taxon>
        <taxon>Rhodocyclales</taxon>
        <taxon>Zoogloeaceae</taxon>
        <taxon>Azoarcus</taxon>
    </lineage>
</organism>
<name>A0A972J9I7_9RHOO</name>
<evidence type="ECO:0000313" key="1">
    <source>
        <dbReference type="EMBL" id="NMG03010.1"/>
    </source>
</evidence>
<dbReference type="RefSeq" id="WP_168987769.1">
    <property type="nucleotide sequence ID" value="NZ_CAWPHM010000263.1"/>
</dbReference>
<dbReference type="Proteomes" id="UP000599523">
    <property type="component" value="Unassembled WGS sequence"/>
</dbReference>
<keyword evidence="2" id="KW-1185">Reference proteome</keyword>
<evidence type="ECO:0000313" key="2">
    <source>
        <dbReference type="Proteomes" id="UP000599523"/>
    </source>
</evidence>